<reference evidence="1" key="2">
    <citation type="submission" date="2006-01" db="EMBL/GenBank/DDBJ databases">
        <authorList>
            <person name="Genoscope"/>
        </authorList>
    </citation>
    <scope>NUCLEOTIDE SEQUENCE</scope>
</reference>
<proteinExistence type="predicted"/>
<name>Q1Q6X1_KUEST</name>
<dbReference type="AlphaFoldDB" id="Q1Q6X1"/>
<dbReference type="EMBL" id="CT573071">
    <property type="protein sequence ID" value="CAJ73331.1"/>
    <property type="molecule type" value="Genomic_DNA"/>
</dbReference>
<protein>
    <submittedName>
        <fullName evidence="1">Uncharacterized protein</fullName>
    </submittedName>
</protein>
<gene>
    <name evidence="1" type="ORF">kuste2583</name>
</gene>
<evidence type="ECO:0000313" key="1">
    <source>
        <dbReference type="EMBL" id="CAJ73331.1"/>
    </source>
</evidence>
<organism evidence="1">
    <name type="scientific">Kuenenia stuttgartiensis</name>
    <dbReference type="NCBI Taxonomy" id="174633"/>
    <lineage>
        <taxon>Bacteria</taxon>
        <taxon>Pseudomonadati</taxon>
        <taxon>Planctomycetota</taxon>
        <taxon>Candidatus Brocadiia</taxon>
        <taxon>Candidatus Brocadiales</taxon>
        <taxon>Candidatus Brocadiaceae</taxon>
        <taxon>Candidatus Kuenenia</taxon>
    </lineage>
</organism>
<sequence length="70" mass="8313">MFSQRSNNTSDVHILDKQIPGANEFQKAFFRNPLVFYIVSENQKKLISLYRFPMANFPLSFMCKLFLYKV</sequence>
<reference evidence="1" key="1">
    <citation type="journal article" date="2006" name="Nature">
        <title>Deciphering the evolution and metabolism of an anammox bacterium from a community genome.</title>
        <authorList>
            <person name="Strous M."/>
            <person name="Pelletier E."/>
            <person name="Mangenot S."/>
            <person name="Rattei T."/>
            <person name="Lehner A."/>
            <person name="Taylor M.W."/>
            <person name="Horn M."/>
            <person name="Daims H."/>
            <person name="Bartol-Mavel D."/>
            <person name="Wincker P."/>
            <person name="Barbe V."/>
            <person name="Fonknechten N."/>
            <person name="Vallenet D."/>
            <person name="Segurens B."/>
            <person name="Schenowitz-Truong C."/>
            <person name="Medigue C."/>
            <person name="Collingro A."/>
            <person name="Snel B."/>
            <person name="Dutilh B.E."/>
            <person name="OpDenCamp H.J.M."/>
            <person name="vanDerDrift C."/>
            <person name="Cirpus I."/>
            <person name="vanDePas-Schoonen K.T."/>
            <person name="Harhangi H.R."/>
            <person name="vanNiftrik L."/>
            <person name="Schmid M."/>
            <person name="Keltjens J."/>
            <person name="vanDeVossenberg J."/>
            <person name="Kartal B."/>
            <person name="Meier H."/>
            <person name="Frishman D."/>
            <person name="Huynen M.A."/>
            <person name="Mewes H."/>
            <person name="Weissenbach J."/>
            <person name="Jetten M.S.M."/>
            <person name="Wagner M."/>
            <person name="LePaslier D."/>
        </authorList>
    </citation>
    <scope>NUCLEOTIDE SEQUENCE</scope>
</reference>
<accession>Q1Q6X1</accession>